<feature type="domain" description="Aminotransferase class V" evidence="3">
    <location>
        <begin position="2"/>
        <end position="360"/>
    </location>
</feature>
<dbReference type="SUPFAM" id="SSF53383">
    <property type="entry name" value="PLP-dependent transferases"/>
    <property type="match status" value="1"/>
</dbReference>
<dbReference type="EMBL" id="JAHHQF010000047">
    <property type="protein sequence ID" value="MBT9281972.1"/>
    <property type="molecule type" value="Genomic_DNA"/>
</dbReference>
<comment type="caution">
    <text evidence="4">The sequence shown here is derived from an EMBL/GenBank/DDBJ whole genome shotgun (WGS) entry which is preliminary data.</text>
</comment>
<dbReference type="GO" id="GO:0003824">
    <property type="term" value="F:catalytic activity"/>
    <property type="evidence" value="ECO:0007669"/>
    <property type="project" value="UniProtKB-ARBA"/>
</dbReference>
<name>A0A947CVR0_HYDSH</name>
<dbReference type="Gene3D" id="3.90.1150.10">
    <property type="entry name" value="Aspartate Aminotransferase, domain 1"/>
    <property type="match status" value="1"/>
</dbReference>
<sequence length="380" mass="40643">MIYLDNAATTRPDPAVLEAYARAAADVFANPASLHGLGARAEALVEEARAQAARFLGVRPEEIVFTSGGTEANNLALFGAARASAGRGRHILVSPIEHPSVREAAEALAREGFSVERLPVDRYGRVDPDAVARALRPETILVSVMAVNNELGTVQDLAAIGERVKKSRALFHVDAVQAYAVMPVRPAAWQADLVTLSAHKWHGLKGIGLLFVRKGVRLVPLLFGGGQERGLRPGTTNAPLIAATARAMRLAEAAREAAVERFRRQRTRLIEAVEAAEGEVLSPPDGAPHLLAAAFPPVRAETLVHALADAGVFVSTRAACSSRSREPSAVLKAVGLPEAVRRSAIRLSLARDVSDEDVERAAETLVRTVRRLRSVHDGMR</sequence>
<dbReference type="PANTHER" id="PTHR11601:SF50">
    <property type="entry name" value="CYSTEINE DESULFURASE ISCS 2-RELATED"/>
    <property type="match status" value="1"/>
</dbReference>
<dbReference type="Gene3D" id="3.40.640.10">
    <property type="entry name" value="Type I PLP-dependent aspartate aminotransferase-like (Major domain)"/>
    <property type="match status" value="1"/>
</dbReference>
<evidence type="ECO:0000313" key="4">
    <source>
        <dbReference type="EMBL" id="MBT9281972.1"/>
    </source>
</evidence>
<evidence type="ECO:0000256" key="1">
    <source>
        <dbReference type="ARBA" id="ARBA00001933"/>
    </source>
</evidence>
<reference evidence="4" key="1">
    <citation type="journal article" date="2021" name="Microbiology">
        <title>Metagenomic Analysis of the Microbial Community in the Underground Coal Fire Area (Kemerovo Region, Russia) Revealed Predominance of Thermophilic Members of the Phyla Deinococcus-thermus, Aquificae, and Firmicutes.</title>
        <authorList>
            <person name="Kadnikov V."/>
            <person name="Mardanov A.V."/>
            <person name="Beletsky A.V."/>
            <person name="Karnachuk O.V."/>
            <person name="Ravin N.V."/>
        </authorList>
    </citation>
    <scope>NUCLEOTIDE SEQUENCE</scope>
    <source>
        <strain evidence="4">RBS10-49</strain>
    </source>
</reference>
<evidence type="ECO:0000259" key="3">
    <source>
        <dbReference type="Pfam" id="PF00266"/>
    </source>
</evidence>
<dbReference type="InterPro" id="IPR000192">
    <property type="entry name" value="Aminotrans_V_dom"/>
</dbReference>
<dbReference type="PANTHER" id="PTHR11601">
    <property type="entry name" value="CYSTEINE DESULFURYLASE FAMILY MEMBER"/>
    <property type="match status" value="1"/>
</dbReference>
<accession>A0A947CVR0</accession>
<organism evidence="4 5">
    <name type="scientific">Hydrogenibacillus schlegelii</name>
    <name type="common">Bacillus schlegelii</name>
    <dbReference type="NCBI Taxonomy" id="1484"/>
    <lineage>
        <taxon>Bacteria</taxon>
        <taxon>Bacillati</taxon>
        <taxon>Bacillota</taxon>
        <taxon>Bacilli</taxon>
        <taxon>Bacillales</taxon>
        <taxon>Bacillales Family X. Incertae Sedis</taxon>
        <taxon>Hydrogenibacillus</taxon>
    </lineage>
</organism>
<proteinExistence type="predicted"/>
<dbReference type="InterPro" id="IPR016454">
    <property type="entry name" value="Cysteine_dSase"/>
</dbReference>
<dbReference type="Pfam" id="PF00266">
    <property type="entry name" value="Aminotran_5"/>
    <property type="match status" value="1"/>
</dbReference>
<dbReference type="AlphaFoldDB" id="A0A947CVR0"/>
<dbReference type="Proteomes" id="UP000748108">
    <property type="component" value="Unassembled WGS sequence"/>
</dbReference>
<evidence type="ECO:0000256" key="2">
    <source>
        <dbReference type="ARBA" id="ARBA00022898"/>
    </source>
</evidence>
<dbReference type="InterPro" id="IPR015424">
    <property type="entry name" value="PyrdxlP-dep_Trfase"/>
</dbReference>
<comment type="cofactor">
    <cofactor evidence="1">
        <name>pyridoxal 5'-phosphate</name>
        <dbReference type="ChEBI" id="CHEBI:597326"/>
    </cofactor>
</comment>
<evidence type="ECO:0000313" key="5">
    <source>
        <dbReference type="Proteomes" id="UP000748108"/>
    </source>
</evidence>
<dbReference type="InterPro" id="IPR015421">
    <property type="entry name" value="PyrdxlP-dep_Trfase_major"/>
</dbReference>
<dbReference type="PIRSF" id="PIRSF005572">
    <property type="entry name" value="NifS"/>
    <property type="match status" value="1"/>
</dbReference>
<dbReference type="InterPro" id="IPR015422">
    <property type="entry name" value="PyrdxlP-dep_Trfase_small"/>
</dbReference>
<gene>
    <name evidence="4" type="ORF">KM312_04855</name>
</gene>
<protein>
    <submittedName>
        <fullName evidence="4">Cysteine desulfurase</fullName>
    </submittedName>
</protein>
<dbReference type="Gene3D" id="1.10.260.50">
    <property type="match status" value="1"/>
</dbReference>
<keyword evidence="2" id="KW-0663">Pyridoxal phosphate</keyword>